<evidence type="ECO:0000259" key="1">
    <source>
        <dbReference type="Pfam" id="PF01370"/>
    </source>
</evidence>
<accession>A0A844FKF1</accession>
<dbReference type="Gene3D" id="3.40.50.720">
    <property type="entry name" value="NAD(P)-binding Rossmann-like Domain"/>
    <property type="match status" value="1"/>
</dbReference>
<reference evidence="3 4" key="1">
    <citation type="submission" date="2019-08" db="EMBL/GenBank/DDBJ databases">
        <title>In-depth cultivation of the pig gut microbiome towards novel bacterial diversity and tailored functional studies.</title>
        <authorList>
            <person name="Wylensek D."/>
            <person name="Hitch T.C.A."/>
            <person name="Clavel T."/>
        </authorList>
    </citation>
    <scope>NUCLEOTIDE SEQUENCE [LARGE SCALE GENOMIC DNA]</scope>
    <source>
        <strain evidence="3 4">Med78-601-WT-4W-RMD-3</strain>
    </source>
</reference>
<dbReference type="SUPFAM" id="SSF51182">
    <property type="entry name" value="RmlC-like cupins"/>
    <property type="match status" value="1"/>
</dbReference>
<protein>
    <submittedName>
        <fullName evidence="3">Capsular polysaccharide biosynthesis protein CapF</fullName>
    </submittedName>
</protein>
<dbReference type="PANTHER" id="PTHR43245:SF55">
    <property type="entry name" value="NAD(P)-BINDING DOMAIN-CONTAINING PROTEIN"/>
    <property type="match status" value="1"/>
</dbReference>
<feature type="domain" description="NAD-dependent epimerase/dehydratase" evidence="1">
    <location>
        <begin position="3"/>
        <end position="186"/>
    </location>
</feature>
<evidence type="ECO:0000313" key="3">
    <source>
        <dbReference type="EMBL" id="MSS44402.1"/>
    </source>
</evidence>
<evidence type="ECO:0000259" key="2">
    <source>
        <dbReference type="Pfam" id="PF14667"/>
    </source>
</evidence>
<dbReference type="OrthoDB" id="9801056at2"/>
<dbReference type="InterPro" id="IPR036291">
    <property type="entry name" value="NAD(P)-bd_dom_sf"/>
</dbReference>
<dbReference type="InterPro" id="IPR001509">
    <property type="entry name" value="Epimerase_deHydtase"/>
</dbReference>
<dbReference type="Gene3D" id="2.60.120.10">
    <property type="entry name" value="Jelly Rolls"/>
    <property type="match status" value="1"/>
</dbReference>
<dbReference type="CDD" id="cd05261">
    <property type="entry name" value="CAPF_like_SDR_e"/>
    <property type="match status" value="1"/>
</dbReference>
<name>A0A844FKF1_9FIRM</name>
<dbReference type="CDD" id="cd07007">
    <property type="entry name" value="cupin_CapF-like_C"/>
    <property type="match status" value="1"/>
</dbReference>
<dbReference type="AlphaFoldDB" id="A0A844FKF1"/>
<dbReference type="Proteomes" id="UP000462760">
    <property type="component" value="Unassembled WGS sequence"/>
</dbReference>
<evidence type="ECO:0000313" key="4">
    <source>
        <dbReference type="Proteomes" id="UP000462760"/>
    </source>
</evidence>
<dbReference type="InterPro" id="IPR029303">
    <property type="entry name" value="CapF_C"/>
</dbReference>
<proteinExistence type="predicted"/>
<dbReference type="EMBL" id="VULR01000025">
    <property type="protein sequence ID" value="MSS44402.1"/>
    <property type="molecule type" value="Genomic_DNA"/>
</dbReference>
<organism evidence="3 4">
    <name type="scientific">Anaerosalibacter bizertensis</name>
    <dbReference type="NCBI Taxonomy" id="932217"/>
    <lineage>
        <taxon>Bacteria</taxon>
        <taxon>Bacillati</taxon>
        <taxon>Bacillota</taxon>
        <taxon>Tissierellia</taxon>
        <taxon>Tissierellales</taxon>
        <taxon>Sporanaerobacteraceae</taxon>
        <taxon>Anaerosalibacter</taxon>
    </lineage>
</organism>
<dbReference type="InterPro" id="IPR050177">
    <property type="entry name" value="Lipid_A_modif_metabolic_enz"/>
</dbReference>
<dbReference type="InterPro" id="IPR011051">
    <property type="entry name" value="RmlC_Cupin_sf"/>
</dbReference>
<dbReference type="RefSeq" id="WP_154485071.1">
    <property type="nucleotide sequence ID" value="NZ_VULR01000025.1"/>
</dbReference>
<dbReference type="SUPFAM" id="SSF51735">
    <property type="entry name" value="NAD(P)-binding Rossmann-fold domains"/>
    <property type="match status" value="1"/>
</dbReference>
<feature type="domain" description="Capsular polysaccharide assembling protein CapF C-terminal" evidence="2">
    <location>
        <begin position="256"/>
        <end position="365"/>
    </location>
</feature>
<dbReference type="Pfam" id="PF14667">
    <property type="entry name" value="Polysacc_synt_C"/>
    <property type="match status" value="1"/>
</dbReference>
<gene>
    <name evidence="3" type="ORF">FYJ27_11920</name>
</gene>
<dbReference type="Pfam" id="PF01370">
    <property type="entry name" value="Epimerase"/>
    <property type="match status" value="1"/>
</dbReference>
<dbReference type="InterPro" id="IPR014710">
    <property type="entry name" value="RmlC-like_jellyroll"/>
</dbReference>
<dbReference type="PANTHER" id="PTHR43245">
    <property type="entry name" value="BIFUNCTIONAL POLYMYXIN RESISTANCE PROTEIN ARNA"/>
    <property type="match status" value="1"/>
</dbReference>
<comment type="caution">
    <text evidence="3">The sequence shown here is derived from an EMBL/GenBank/DDBJ whole genome shotgun (WGS) entry which is preliminary data.</text>
</comment>
<sequence length="369" mass="42189">MKILVTGARGFVGKNLIAELKNRGYEDIFEYNRDTDRSLLDKYAQECEFVFHLAGVNRPKDEIEFMEGNFGFTSELLEALKKHNNKAPVLMTSSIQATKDNLYGKSKKAGEDLLFNYSEDTGANVYVYRLPNLFGKWCRPNYNSVIATFCHNVARDLDIQINNPEAKLTLAYIDDVVHELINALEGNATLEGKYCTVPIKHEVKLGKIAELLQSFKESRKELSIPDMNDPFTKKLYSTYLSYLPKDKFSYPLKMNVDNRGSFTEFIRTPERGQVSVNISKPGITKGNHWHHTKNEKFLVVSGEGLIRFRNINSDEIIEYRVSGEKLEVVDIPTGYTHSIVNVGDTDMVTIMWVNECFDPENPDTYYLEV</sequence>